<evidence type="ECO:0000313" key="11">
    <source>
        <dbReference type="Proteomes" id="UP000190328"/>
    </source>
</evidence>
<dbReference type="EMBL" id="FUXI01000006">
    <property type="protein sequence ID" value="SJZ55317.1"/>
    <property type="molecule type" value="Genomic_DNA"/>
</dbReference>
<dbReference type="PROSITE" id="PS51106">
    <property type="entry name" value="PTS_EIIC_TYPE_4"/>
    <property type="match status" value="1"/>
</dbReference>
<keyword evidence="4" id="KW-0762">Sugar transport</keyword>
<name>A0A1T4LL79_9ENTE</name>
<feature type="transmembrane region" description="Helical" evidence="9">
    <location>
        <begin position="141"/>
        <end position="162"/>
    </location>
</feature>
<dbReference type="RefSeq" id="WP_078806659.1">
    <property type="nucleotide sequence ID" value="NZ_FUXI01000006.1"/>
</dbReference>
<dbReference type="InterPro" id="IPR004700">
    <property type="entry name" value="PTS_IIC_man"/>
</dbReference>
<feature type="transmembrane region" description="Helical" evidence="9">
    <location>
        <begin position="97"/>
        <end position="121"/>
    </location>
</feature>
<keyword evidence="3" id="KW-1003">Cell membrane</keyword>
<evidence type="ECO:0000256" key="7">
    <source>
        <dbReference type="ARBA" id="ARBA00022989"/>
    </source>
</evidence>
<keyword evidence="2" id="KW-0813">Transport</keyword>
<keyword evidence="11" id="KW-1185">Reference proteome</keyword>
<protein>
    <submittedName>
        <fullName evidence="10">PTS system, mannose-specific IIC component</fullName>
    </submittedName>
</protein>
<evidence type="ECO:0000256" key="1">
    <source>
        <dbReference type="ARBA" id="ARBA00004651"/>
    </source>
</evidence>
<proteinExistence type="predicted"/>
<comment type="subcellular location">
    <subcellularLocation>
        <location evidence="1">Cell membrane</location>
        <topology evidence="1">Multi-pass membrane protein</topology>
    </subcellularLocation>
</comment>
<evidence type="ECO:0000256" key="8">
    <source>
        <dbReference type="ARBA" id="ARBA00023136"/>
    </source>
</evidence>
<dbReference type="PANTHER" id="PTHR32502:SF28">
    <property type="entry name" value="PHOSPHOTRANSFERASE SYSTEM SUGAR-SPECIFIC EIIC COMPONENT"/>
    <property type="match status" value="1"/>
</dbReference>
<dbReference type="Pfam" id="PF03609">
    <property type="entry name" value="EII-Sor"/>
    <property type="match status" value="1"/>
</dbReference>
<evidence type="ECO:0000256" key="3">
    <source>
        <dbReference type="ARBA" id="ARBA00022475"/>
    </source>
</evidence>
<feature type="transmembrane region" description="Helical" evidence="9">
    <location>
        <begin position="29"/>
        <end position="47"/>
    </location>
</feature>
<keyword evidence="5" id="KW-0598">Phosphotransferase system</keyword>
<organism evidence="10 11">
    <name type="scientific">Pilibacter termitis</name>
    <dbReference type="NCBI Taxonomy" id="263852"/>
    <lineage>
        <taxon>Bacteria</taxon>
        <taxon>Bacillati</taxon>
        <taxon>Bacillota</taxon>
        <taxon>Bacilli</taxon>
        <taxon>Lactobacillales</taxon>
        <taxon>Enterococcaceae</taxon>
        <taxon>Pilibacter</taxon>
    </lineage>
</organism>
<dbReference type="STRING" id="263852.SAMN02745116_00703"/>
<evidence type="ECO:0000256" key="4">
    <source>
        <dbReference type="ARBA" id="ARBA00022597"/>
    </source>
</evidence>
<evidence type="ECO:0000256" key="6">
    <source>
        <dbReference type="ARBA" id="ARBA00022692"/>
    </source>
</evidence>
<gene>
    <name evidence="10" type="ORF">SAMN02745116_00703</name>
</gene>
<evidence type="ECO:0000256" key="2">
    <source>
        <dbReference type="ARBA" id="ARBA00022448"/>
    </source>
</evidence>
<evidence type="ECO:0000313" key="10">
    <source>
        <dbReference type="EMBL" id="SJZ55317.1"/>
    </source>
</evidence>
<dbReference type="OrthoDB" id="1649937at2"/>
<feature type="transmembrane region" description="Helical" evidence="9">
    <location>
        <begin position="59"/>
        <end position="85"/>
    </location>
</feature>
<reference evidence="10 11" key="1">
    <citation type="submission" date="2017-02" db="EMBL/GenBank/DDBJ databases">
        <authorList>
            <person name="Peterson S.W."/>
        </authorList>
    </citation>
    <scope>NUCLEOTIDE SEQUENCE [LARGE SCALE GENOMIC DNA]</scope>
    <source>
        <strain evidence="10 11">ATCC BAA-1030</strain>
    </source>
</reference>
<dbReference type="AlphaFoldDB" id="A0A1T4LL79"/>
<keyword evidence="6 9" id="KW-0812">Transmembrane</keyword>
<dbReference type="GO" id="GO:0005886">
    <property type="term" value="C:plasma membrane"/>
    <property type="evidence" value="ECO:0007669"/>
    <property type="project" value="UniProtKB-SubCell"/>
</dbReference>
<feature type="transmembrane region" description="Helical" evidence="9">
    <location>
        <begin position="182"/>
        <end position="201"/>
    </location>
</feature>
<evidence type="ECO:0000256" key="9">
    <source>
        <dbReference type="SAM" id="Phobius"/>
    </source>
</evidence>
<keyword evidence="8 9" id="KW-0472">Membrane</keyword>
<sequence length="269" mass="28445">MDHLSTLQMILLILLAAIAIIDGLTTSILASMPITIAVVAGIIVGDVKLGVTIGATLQLMVLGVGSYGGASVPDFTTGAIIGIAFAHSTGKGTEFALALAVPVGLLMVQLDVLGRFTNTFFQHRIDKNIQDLNTKAITRNVLLGMVPWGLSRALPVAIMLFFGQKIVDTIVNDLPDWLMGGLKVAGGLLPVVGIAILLRYLPTNKYIAYLIIGFVFASYLKVPMLGVAFIGAALAIIQFQRNANATPLVATTTQTQSLDGGYEDGEYEE</sequence>
<dbReference type="GO" id="GO:0009401">
    <property type="term" value="P:phosphoenolpyruvate-dependent sugar phosphotransferase system"/>
    <property type="evidence" value="ECO:0007669"/>
    <property type="project" value="UniProtKB-KW"/>
</dbReference>
<accession>A0A1T4LL79</accession>
<dbReference type="Proteomes" id="UP000190328">
    <property type="component" value="Unassembled WGS sequence"/>
</dbReference>
<dbReference type="InterPro" id="IPR050303">
    <property type="entry name" value="GatZ_KbaZ_carbometab"/>
</dbReference>
<keyword evidence="7 9" id="KW-1133">Transmembrane helix</keyword>
<feature type="transmembrane region" description="Helical" evidence="9">
    <location>
        <begin position="208"/>
        <end position="237"/>
    </location>
</feature>
<evidence type="ECO:0000256" key="5">
    <source>
        <dbReference type="ARBA" id="ARBA00022683"/>
    </source>
</evidence>
<dbReference type="PANTHER" id="PTHR32502">
    <property type="entry name" value="N-ACETYLGALACTOSAMINE PERMEASE II COMPONENT-RELATED"/>
    <property type="match status" value="1"/>
</dbReference>